<comment type="catalytic activity">
    <reaction evidence="7">
        <text>beta-nicotinamide D-ribonucleotide + ATP + H(+) = diphosphate + NAD(+)</text>
        <dbReference type="Rhea" id="RHEA:21360"/>
        <dbReference type="ChEBI" id="CHEBI:14649"/>
        <dbReference type="ChEBI" id="CHEBI:15378"/>
        <dbReference type="ChEBI" id="CHEBI:30616"/>
        <dbReference type="ChEBI" id="CHEBI:33019"/>
        <dbReference type="ChEBI" id="CHEBI:57540"/>
        <dbReference type="EC" id="2.7.7.1"/>
    </reaction>
</comment>
<proteinExistence type="inferred from homology"/>
<protein>
    <recommendedName>
        <fullName evidence="7">Nicotinamide-nucleotide adenylyltransferase</fullName>
        <ecNumber evidence="7">2.7.7.1</ecNumber>
        <ecNumber evidence="7">2.7.7.18</ecNumber>
    </recommendedName>
</protein>
<evidence type="ECO:0000256" key="3">
    <source>
        <dbReference type="ARBA" id="ARBA00022695"/>
    </source>
</evidence>
<dbReference type="PANTHER" id="PTHR12039:SF4">
    <property type="entry name" value="NICOTINAMIDE-NUCLEOTIDE ADENYLYLTRANSFERASE"/>
    <property type="match status" value="1"/>
</dbReference>
<dbReference type="GO" id="GO:0009435">
    <property type="term" value="P:NAD+ biosynthetic process"/>
    <property type="evidence" value="ECO:0007669"/>
    <property type="project" value="UniProtKB-UniPathway"/>
</dbReference>
<evidence type="ECO:0000259" key="8">
    <source>
        <dbReference type="Pfam" id="PF01467"/>
    </source>
</evidence>
<dbReference type="GO" id="GO:0005524">
    <property type="term" value="F:ATP binding"/>
    <property type="evidence" value="ECO:0007669"/>
    <property type="project" value="UniProtKB-KW"/>
</dbReference>
<evidence type="ECO:0000256" key="7">
    <source>
        <dbReference type="RuleBase" id="RU362021"/>
    </source>
</evidence>
<dbReference type="UniPathway" id="UPA00253">
    <property type="reaction ID" value="UER00600"/>
</dbReference>
<dbReference type="Proteomes" id="UP000008068">
    <property type="component" value="Unassembled WGS sequence"/>
</dbReference>
<dbReference type="NCBIfam" id="TIGR00482">
    <property type="entry name" value="nicotinate (nicotinamide) nucleotide adenylyltransferase"/>
    <property type="match status" value="1"/>
</dbReference>
<dbReference type="OrthoDB" id="422187at2759"/>
<dbReference type="EC" id="2.7.7.18" evidence="7"/>
<evidence type="ECO:0000256" key="2">
    <source>
        <dbReference type="ARBA" id="ARBA00022679"/>
    </source>
</evidence>
<dbReference type="Gene3D" id="3.40.50.620">
    <property type="entry name" value="HUPs"/>
    <property type="match status" value="1"/>
</dbReference>
<keyword evidence="6 7" id="KW-0520">NAD</keyword>
<evidence type="ECO:0000256" key="5">
    <source>
        <dbReference type="ARBA" id="ARBA00022840"/>
    </source>
</evidence>
<evidence type="ECO:0000256" key="4">
    <source>
        <dbReference type="ARBA" id="ARBA00022741"/>
    </source>
</evidence>
<dbReference type="AlphaFoldDB" id="G0MGS2"/>
<dbReference type="HOGENOM" id="CLU_033366_3_0_1"/>
<keyword evidence="1 7" id="KW-0662">Pyridine nucleotide biosynthesis</keyword>
<keyword evidence="2 7" id="KW-0808">Transferase</keyword>
<evidence type="ECO:0000256" key="1">
    <source>
        <dbReference type="ARBA" id="ARBA00022642"/>
    </source>
</evidence>
<dbReference type="PANTHER" id="PTHR12039">
    <property type="entry name" value="NICOTINAMIDE MONONUCLEOTIDE ADENYLYLTRANSFERASE"/>
    <property type="match status" value="1"/>
</dbReference>
<name>G0MGS2_CAEBE</name>
<dbReference type="OMA" id="FIVERPA"/>
<sequence>MADSKTIRKKAVIVAPGSYNPPTYGHLRMLEDAKASLETDGYEVHMGIMTPVSDGYGKKSLISASHRLAMTVIATENSDWIRADKWECSIPEWTTTLCVLKYHENEAKKCFGNDVEVFLLVGGDVVETFDKFYADGTPIWKQEDVAEIVSTGLIVQPRPGSNPEKTISEMKLNNGLTNVHIIKNAIASNAISSTKLRQAIKENRSIKYLTPDSVIQYIEEANLYK</sequence>
<dbReference type="EC" id="2.7.7.1" evidence="7"/>
<dbReference type="InterPro" id="IPR051182">
    <property type="entry name" value="Euk_NMN_adenylyltrnsfrase"/>
</dbReference>
<dbReference type="InterPro" id="IPR004821">
    <property type="entry name" value="Cyt_trans-like"/>
</dbReference>
<dbReference type="InParanoid" id="G0MGS2"/>
<comment type="similarity">
    <text evidence="7">Belongs to the eukaryotic NMN adenylyltransferase family.</text>
</comment>
<dbReference type="STRING" id="135651.G0MGS2"/>
<reference evidence="10" key="1">
    <citation type="submission" date="2011-07" db="EMBL/GenBank/DDBJ databases">
        <authorList>
            <consortium name="Caenorhabditis brenneri Sequencing and Analysis Consortium"/>
            <person name="Wilson R.K."/>
        </authorList>
    </citation>
    <scope>NUCLEOTIDE SEQUENCE [LARGE SCALE GENOMIC DNA]</scope>
    <source>
        <strain evidence="10">PB2801</strain>
    </source>
</reference>
<keyword evidence="10" id="KW-1185">Reference proteome</keyword>
<dbReference type="eggNOG" id="KOG3199">
    <property type="taxonomic scope" value="Eukaryota"/>
</dbReference>
<organism evidence="10">
    <name type="scientific">Caenorhabditis brenneri</name>
    <name type="common">Nematode worm</name>
    <dbReference type="NCBI Taxonomy" id="135651"/>
    <lineage>
        <taxon>Eukaryota</taxon>
        <taxon>Metazoa</taxon>
        <taxon>Ecdysozoa</taxon>
        <taxon>Nematoda</taxon>
        <taxon>Chromadorea</taxon>
        <taxon>Rhabditida</taxon>
        <taxon>Rhabditina</taxon>
        <taxon>Rhabditomorpha</taxon>
        <taxon>Rhabditoidea</taxon>
        <taxon>Rhabditidae</taxon>
        <taxon>Peloderinae</taxon>
        <taxon>Caenorhabditis</taxon>
    </lineage>
</organism>
<dbReference type="EMBL" id="GL379794">
    <property type="protein sequence ID" value="EGT58060.1"/>
    <property type="molecule type" value="Genomic_DNA"/>
</dbReference>
<dbReference type="InterPro" id="IPR014729">
    <property type="entry name" value="Rossmann-like_a/b/a_fold"/>
</dbReference>
<dbReference type="SUPFAM" id="SSF52374">
    <property type="entry name" value="Nucleotidylyl transferase"/>
    <property type="match status" value="1"/>
</dbReference>
<keyword evidence="4 7" id="KW-0547">Nucleotide-binding</keyword>
<evidence type="ECO:0000313" key="9">
    <source>
        <dbReference type="EMBL" id="EGT58060.1"/>
    </source>
</evidence>
<dbReference type="Pfam" id="PF01467">
    <property type="entry name" value="CTP_transf_like"/>
    <property type="match status" value="1"/>
</dbReference>
<comment type="pathway">
    <text evidence="7">Cofactor biosynthesis; NAD(+) biosynthesis; NAD(+) from nicotinamide D-ribonucleotide: step 1/1.</text>
</comment>
<keyword evidence="3 7" id="KW-0548">Nucleotidyltransferase</keyword>
<accession>G0MGS2</accession>
<dbReference type="InterPro" id="IPR005248">
    <property type="entry name" value="NadD/NMNAT"/>
</dbReference>
<dbReference type="GO" id="GO:0004515">
    <property type="term" value="F:nicotinate-nucleotide adenylyltransferase activity"/>
    <property type="evidence" value="ECO:0007669"/>
    <property type="project" value="UniProtKB-EC"/>
</dbReference>
<keyword evidence="5 7" id="KW-0067">ATP-binding</keyword>
<dbReference type="NCBIfam" id="TIGR00125">
    <property type="entry name" value="cyt_tran_rel"/>
    <property type="match status" value="1"/>
</dbReference>
<feature type="domain" description="Cytidyltransferase-like" evidence="8">
    <location>
        <begin position="14"/>
        <end position="198"/>
    </location>
</feature>
<evidence type="ECO:0000313" key="10">
    <source>
        <dbReference type="Proteomes" id="UP000008068"/>
    </source>
</evidence>
<comment type="catalytic activity">
    <reaction evidence="7">
        <text>nicotinate beta-D-ribonucleotide + ATP + H(+) = deamido-NAD(+) + diphosphate</text>
        <dbReference type="Rhea" id="RHEA:22860"/>
        <dbReference type="ChEBI" id="CHEBI:15378"/>
        <dbReference type="ChEBI" id="CHEBI:30616"/>
        <dbReference type="ChEBI" id="CHEBI:33019"/>
        <dbReference type="ChEBI" id="CHEBI:57502"/>
        <dbReference type="ChEBI" id="CHEBI:58437"/>
        <dbReference type="EC" id="2.7.7.18"/>
    </reaction>
</comment>
<gene>
    <name evidence="9" type="ORF">CAEBREN_18545</name>
</gene>
<dbReference type="GO" id="GO:0000309">
    <property type="term" value="F:nicotinamide-nucleotide adenylyltransferase activity"/>
    <property type="evidence" value="ECO:0007669"/>
    <property type="project" value="UniProtKB-EC"/>
</dbReference>
<evidence type="ECO:0000256" key="6">
    <source>
        <dbReference type="ARBA" id="ARBA00023027"/>
    </source>
</evidence>
<dbReference type="FunCoup" id="G0MGS2">
    <property type="interactions" value="2064"/>
</dbReference>